<dbReference type="PANTHER" id="PTHR30093:SF2">
    <property type="entry name" value="TYPE II SECRETION SYSTEM PROTEIN H"/>
    <property type="match status" value="1"/>
</dbReference>
<dbReference type="Pfam" id="PF07963">
    <property type="entry name" value="N_methyl"/>
    <property type="match status" value="1"/>
</dbReference>
<evidence type="ECO:0008006" key="3">
    <source>
        <dbReference type="Google" id="ProtNLM"/>
    </source>
</evidence>
<evidence type="ECO:0000256" key="1">
    <source>
        <dbReference type="SAM" id="Phobius"/>
    </source>
</evidence>
<protein>
    <recommendedName>
        <fullName evidence="3">Prepilin-type N-terminal cleavage/methylation domain-containing protein</fullName>
    </recommendedName>
</protein>
<dbReference type="InterPro" id="IPR012902">
    <property type="entry name" value="N_methyl_site"/>
</dbReference>
<dbReference type="PANTHER" id="PTHR30093">
    <property type="entry name" value="GENERAL SECRETION PATHWAY PROTEIN G"/>
    <property type="match status" value="1"/>
</dbReference>
<dbReference type="NCBIfam" id="TIGR02532">
    <property type="entry name" value="IV_pilin_GFxxxE"/>
    <property type="match status" value="1"/>
</dbReference>
<name>X1VXK6_9ZZZZ</name>
<keyword evidence="1" id="KW-0472">Membrane</keyword>
<dbReference type="Gene3D" id="3.30.700.10">
    <property type="entry name" value="Glycoprotein, Type 4 Pilin"/>
    <property type="match status" value="1"/>
</dbReference>
<comment type="caution">
    <text evidence="2">The sequence shown here is derived from an EMBL/GenBank/DDBJ whole genome shotgun (WGS) entry which is preliminary data.</text>
</comment>
<feature type="transmembrane region" description="Helical" evidence="1">
    <location>
        <begin position="12"/>
        <end position="30"/>
    </location>
</feature>
<keyword evidence="1" id="KW-0812">Transmembrane</keyword>
<evidence type="ECO:0000313" key="2">
    <source>
        <dbReference type="EMBL" id="GAJ23796.1"/>
    </source>
</evidence>
<organism evidence="2">
    <name type="scientific">marine sediment metagenome</name>
    <dbReference type="NCBI Taxonomy" id="412755"/>
    <lineage>
        <taxon>unclassified sequences</taxon>
        <taxon>metagenomes</taxon>
        <taxon>ecological metagenomes</taxon>
    </lineage>
</organism>
<proteinExistence type="predicted"/>
<gene>
    <name evidence="2" type="ORF">S12H4_61954</name>
</gene>
<dbReference type="EMBL" id="BARW01041328">
    <property type="protein sequence ID" value="GAJ23796.1"/>
    <property type="molecule type" value="Genomic_DNA"/>
</dbReference>
<dbReference type="PROSITE" id="PS00409">
    <property type="entry name" value="PROKAR_NTER_METHYL"/>
    <property type="match status" value="1"/>
</dbReference>
<feature type="non-terminal residue" evidence="2">
    <location>
        <position position="58"/>
    </location>
</feature>
<dbReference type="AlphaFoldDB" id="X1VXK6"/>
<dbReference type="SUPFAM" id="SSF54523">
    <property type="entry name" value="Pili subunits"/>
    <property type="match status" value="1"/>
</dbReference>
<keyword evidence="1" id="KW-1133">Transmembrane helix</keyword>
<reference evidence="2" key="1">
    <citation type="journal article" date="2014" name="Front. Microbiol.">
        <title>High frequency of phylogenetically diverse reductive dehalogenase-homologous genes in deep subseafloor sedimentary metagenomes.</title>
        <authorList>
            <person name="Kawai M."/>
            <person name="Futagami T."/>
            <person name="Toyoda A."/>
            <person name="Takaki Y."/>
            <person name="Nishi S."/>
            <person name="Hori S."/>
            <person name="Arai W."/>
            <person name="Tsubouchi T."/>
            <person name="Morono Y."/>
            <person name="Uchiyama I."/>
            <person name="Ito T."/>
            <person name="Fujiyama A."/>
            <person name="Inagaki F."/>
            <person name="Takami H."/>
        </authorList>
    </citation>
    <scope>NUCLEOTIDE SEQUENCE</scope>
    <source>
        <strain evidence="2">Expedition CK06-06</strain>
    </source>
</reference>
<sequence>MNGPRGFTLVELLVVIAIIALLMAILMPALNRAKEQGKRAVCLSNLRQLTLAWIMYAR</sequence>
<accession>X1VXK6</accession>
<dbReference type="InterPro" id="IPR045584">
    <property type="entry name" value="Pilin-like"/>
</dbReference>